<proteinExistence type="predicted"/>
<evidence type="ECO:0000313" key="1">
    <source>
        <dbReference type="EMBL" id="SCC68923.1"/>
    </source>
</evidence>
<dbReference type="EMBL" id="FMBG01000025">
    <property type="protein sequence ID" value="SCC68923.1"/>
    <property type="molecule type" value="Genomic_DNA"/>
</dbReference>
<dbReference type="AlphaFoldDB" id="A0AB37Z1T7"/>
<name>A0AB37Z1T7_9BACI</name>
<dbReference type="Gene3D" id="1.10.30.50">
    <property type="match status" value="1"/>
</dbReference>
<dbReference type="NCBIfam" id="TIGR02646">
    <property type="entry name" value="retron system putative HNH endonuclease"/>
    <property type="match status" value="1"/>
</dbReference>
<dbReference type="RefSeq" id="WP_088107560.1">
    <property type="nucleotide sequence ID" value="NZ_FMBG01000025.1"/>
</dbReference>
<accession>A0AB37Z1T7</accession>
<sequence>MKYIVKESAPESLVFHKKQLQATYDSYREKDDVRTSLLQEQGFICCYCMSRIEKGNMKIEHWLPQSKHPDRTLDYKIMLGVCLGFQKRPYHQQCCDSHRQNEELIINPTNQVMVDTIKYSGGGEISSENADIDNDLNKTLNLNTEILKGNRKATLQAVIKSIGKRHDAWNVADIKRAIKFYSKKDKDGAYVPYCQVALYFLQKRLSRQKVR</sequence>
<gene>
    <name evidence="1" type="ORF">BC10311_06212</name>
</gene>
<dbReference type="InterPro" id="IPR013467">
    <property type="entry name" value="HNH78-like"/>
</dbReference>
<reference evidence="1 2" key="1">
    <citation type="submission" date="2016-08" db="EMBL/GenBank/DDBJ databases">
        <authorList>
            <person name="Loux V."/>
            <person name="Rue O."/>
        </authorList>
    </citation>
    <scope>NUCLEOTIDE SEQUENCE [LARGE SCALE GENOMIC DNA]</scope>
    <source>
        <strain evidence="1 2">WSBC_10311</strain>
    </source>
</reference>
<comment type="caution">
    <text evidence="1">The sequence shown here is derived from an EMBL/GenBank/DDBJ whole genome shotgun (WGS) entry which is preliminary data.</text>
</comment>
<dbReference type="Proteomes" id="UP000195728">
    <property type="component" value="Unassembled WGS sequence"/>
</dbReference>
<organism evidence="1 2">
    <name type="scientific">Bacillus wiedmannii</name>
    <dbReference type="NCBI Taxonomy" id="1890302"/>
    <lineage>
        <taxon>Bacteria</taxon>
        <taxon>Bacillati</taxon>
        <taxon>Bacillota</taxon>
        <taxon>Bacilli</taxon>
        <taxon>Bacillales</taxon>
        <taxon>Bacillaceae</taxon>
        <taxon>Bacillus</taxon>
        <taxon>Bacillus cereus group</taxon>
    </lineage>
</organism>
<protein>
    <submittedName>
        <fullName evidence="1">TIGR02646 family protein</fullName>
    </submittedName>
</protein>
<evidence type="ECO:0000313" key="2">
    <source>
        <dbReference type="Proteomes" id="UP000195728"/>
    </source>
</evidence>